<proteinExistence type="predicted"/>
<dbReference type="Proteomes" id="UP000507222">
    <property type="component" value="Unassembled WGS sequence"/>
</dbReference>
<gene>
    <name evidence="2" type="ORF">CURHAP_LOCUS47722</name>
    <name evidence="3" type="ORF">ORAREDHAP_LOCUS46948</name>
</gene>
<name>A0A6J5Y528_PRUAR</name>
<sequence length="208" mass="24407">MDLSMEKPRNFPCEIGSIHFPHTKRQNSGKENDEAEGRIHVRALAQCGLENKFEWSRFIMRTVIYGPQVHTCIISRRIKLKTPLHALLSCGRKDSPRRLKHKEAWQTQEAKRTACFPKNYGKLGAKRRRIIGGHPHLVTPVPPGRSHSLNFLRRHGKILERPEQARIAYSRTGVYRSPPHRRTSYQCNPRRRKDLNWTDRRRSSRHRA</sequence>
<feature type="compositionally biased region" description="Basic residues" evidence="1">
    <location>
        <begin position="178"/>
        <end position="193"/>
    </location>
</feature>
<evidence type="ECO:0000313" key="4">
    <source>
        <dbReference type="Proteomes" id="UP000507222"/>
    </source>
</evidence>
<keyword evidence="5" id="KW-1185">Reference proteome</keyword>
<dbReference type="EMBL" id="CAEKDK010000008">
    <property type="protein sequence ID" value="CAB4289216.1"/>
    <property type="molecule type" value="Genomic_DNA"/>
</dbReference>
<reference evidence="5" key="1">
    <citation type="journal article" date="2020" name="Genome Biol.">
        <title>Gamete binning: chromosome-level and haplotype-resolved genome assembly enabled by high-throughput single-cell sequencing of gamete genomes.</title>
        <authorList>
            <person name="Campoy J.A."/>
            <person name="Sun H."/>
            <person name="Goel M."/>
            <person name="Jiao W.-B."/>
            <person name="Folz-Donahue K."/>
            <person name="Wang N."/>
            <person name="Rubio M."/>
            <person name="Liu C."/>
            <person name="Kukat C."/>
            <person name="Ruiz D."/>
            <person name="Huettel B."/>
            <person name="Schneeberger K."/>
        </authorList>
    </citation>
    <scope>NUCLEOTIDE SEQUENCE [LARGE SCALE GENOMIC DNA]</scope>
    <source>
        <strain evidence="5">cv. Rojo Pasion</strain>
    </source>
</reference>
<reference evidence="3 4" key="2">
    <citation type="submission" date="2020-05" db="EMBL/GenBank/DDBJ databases">
        <authorList>
            <person name="Campoy J."/>
            <person name="Schneeberger K."/>
            <person name="Spophaly S."/>
        </authorList>
    </citation>
    <scope>NUCLEOTIDE SEQUENCE [LARGE SCALE GENOMIC DNA]</scope>
    <source>
        <strain evidence="3">PruArmRojPasFocal</strain>
    </source>
</reference>
<dbReference type="Proteomes" id="UP000507245">
    <property type="component" value="Unassembled WGS sequence"/>
</dbReference>
<accession>A0A6J5Y528</accession>
<evidence type="ECO:0000313" key="3">
    <source>
        <dbReference type="EMBL" id="CAB4319533.1"/>
    </source>
</evidence>
<dbReference type="AlphaFoldDB" id="A0A6J5Y528"/>
<evidence type="ECO:0000256" key="1">
    <source>
        <dbReference type="SAM" id="MobiDB-lite"/>
    </source>
</evidence>
<organism evidence="3 5">
    <name type="scientific">Prunus armeniaca</name>
    <name type="common">Apricot</name>
    <name type="synonym">Armeniaca vulgaris</name>
    <dbReference type="NCBI Taxonomy" id="36596"/>
    <lineage>
        <taxon>Eukaryota</taxon>
        <taxon>Viridiplantae</taxon>
        <taxon>Streptophyta</taxon>
        <taxon>Embryophyta</taxon>
        <taxon>Tracheophyta</taxon>
        <taxon>Spermatophyta</taxon>
        <taxon>Magnoliopsida</taxon>
        <taxon>eudicotyledons</taxon>
        <taxon>Gunneridae</taxon>
        <taxon>Pentapetalae</taxon>
        <taxon>rosids</taxon>
        <taxon>fabids</taxon>
        <taxon>Rosales</taxon>
        <taxon>Rosaceae</taxon>
        <taxon>Amygdaloideae</taxon>
        <taxon>Amygdaleae</taxon>
        <taxon>Prunus</taxon>
    </lineage>
</organism>
<protein>
    <submittedName>
        <fullName evidence="3">Uncharacterized protein</fullName>
    </submittedName>
</protein>
<feature type="region of interest" description="Disordered" evidence="1">
    <location>
        <begin position="169"/>
        <end position="208"/>
    </location>
</feature>
<evidence type="ECO:0000313" key="5">
    <source>
        <dbReference type="Proteomes" id="UP000507245"/>
    </source>
</evidence>
<evidence type="ECO:0000313" key="2">
    <source>
        <dbReference type="EMBL" id="CAB4289216.1"/>
    </source>
</evidence>
<dbReference type="EMBL" id="CAEKKB010000008">
    <property type="protein sequence ID" value="CAB4319533.1"/>
    <property type="molecule type" value="Genomic_DNA"/>
</dbReference>